<reference evidence="1" key="1">
    <citation type="submission" date="2021-05" db="EMBL/GenBank/DDBJ databases">
        <authorList>
            <person name="Scholz U."/>
            <person name="Mascher M."/>
            <person name="Fiebig A."/>
        </authorList>
    </citation>
    <scope>NUCLEOTIDE SEQUENCE [LARGE SCALE GENOMIC DNA]</scope>
</reference>
<reference evidence="1" key="2">
    <citation type="submission" date="2025-09" db="UniProtKB">
        <authorList>
            <consortium name="EnsemblPlants"/>
        </authorList>
    </citation>
    <scope>IDENTIFICATION</scope>
</reference>
<evidence type="ECO:0000313" key="2">
    <source>
        <dbReference type="Proteomes" id="UP001732700"/>
    </source>
</evidence>
<name>A0ACD5TSR9_AVESA</name>
<dbReference type="EnsemblPlants" id="AVESA.00010b.r2.1DG0122590.1">
    <property type="protein sequence ID" value="AVESA.00010b.r2.1DG0122590.1.CDS"/>
    <property type="gene ID" value="AVESA.00010b.r2.1DG0122590"/>
</dbReference>
<organism evidence="1 2">
    <name type="scientific">Avena sativa</name>
    <name type="common">Oat</name>
    <dbReference type="NCBI Taxonomy" id="4498"/>
    <lineage>
        <taxon>Eukaryota</taxon>
        <taxon>Viridiplantae</taxon>
        <taxon>Streptophyta</taxon>
        <taxon>Embryophyta</taxon>
        <taxon>Tracheophyta</taxon>
        <taxon>Spermatophyta</taxon>
        <taxon>Magnoliopsida</taxon>
        <taxon>Liliopsida</taxon>
        <taxon>Poales</taxon>
        <taxon>Poaceae</taxon>
        <taxon>BOP clade</taxon>
        <taxon>Pooideae</taxon>
        <taxon>Poodae</taxon>
        <taxon>Poeae</taxon>
        <taxon>Poeae Chloroplast Group 1 (Aveneae type)</taxon>
        <taxon>Aveninae</taxon>
        <taxon>Avena</taxon>
    </lineage>
</organism>
<proteinExistence type="predicted"/>
<protein>
    <submittedName>
        <fullName evidence="1">Uncharacterized protein</fullName>
    </submittedName>
</protein>
<dbReference type="Proteomes" id="UP001732700">
    <property type="component" value="Chromosome 1D"/>
</dbReference>
<keyword evidence="2" id="KW-1185">Reference proteome</keyword>
<sequence>MERMEMERKSSKRKKEGRKGEKTLVAVEPSAPAEKRGEESLEAFLAASDEESDDGSDEESLKDLGAYEARLYRDYWNDVFSGDEFGSYDTVTSIPPMFFTDRAHDDFVHVQQTLQIFSVKVADIAEGLRWPLDVYGIVAVRDVVDHNRNIIFHRERGNCQTIFDKDAYLALTGPTRAVVVSVHPVYFEVDLKVKGATESEDYDLSFLAVSYRSCGPSASYVIDRVETSKLSTLEFTFAHIVNSVEATISVEVISGRWPVGYRGVFVAKTSSIEDMEVSLLASGDDEPPVDDDGMVKLSRRVLCVELLDPGYQKAPKLKVSVQAECIDGKKNRVKGDLSFRPKEDGRSEGTMKVVSCVLQVTVAWSLLSTFKCSYD</sequence>
<evidence type="ECO:0000313" key="1">
    <source>
        <dbReference type="EnsemblPlants" id="AVESA.00010b.r2.1DG0122590.1.CDS"/>
    </source>
</evidence>
<accession>A0ACD5TSR9</accession>